<evidence type="ECO:0000313" key="5">
    <source>
        <dbReference type="Proteomes" id="UP000286415"/>
    </source>
</evidence>
<feature type="compositionally biased region" description="Polar residues" evidence="2">
    <location>
        <begin position="1669"/>
        <end position="1684"/>
    </location>
</feature>
<evidence type="ECO:0000256" key="2">
    <source>
        <dbReference type="SAM" id="MobiDB-lite"/>
    </source>
</evidence>
<keyword evidence="5" id="KW-1185">Reference proteome</keyword>
<feature type="transmembrane region" description="Helical" evidence="3">
    <location>
        <begin position="1204"/>
        <end position="1225"/>
    </location>
</feature>
<feature type="compositionally biased region" description="Low complexity" evidence="2">
    <location>
        <begin position="1685"/>
        <end position="1712"/>
    </location>
</feature>
<comment type="caution">
    <text evidence="4">The sequence shown here is derived from an EMBL/GenBank/DDBJ whole genome shotgun (WGS) entry which is preliminary data.</text>
</comment>
<dbReference type="OrthoDB" id="6499973at2759"/>
<dbReference type="InterPro" id="IPR050327">
    <property type="entry name" value="Proton-linked_MCT"/>
</dbReference>
<feature type="transmembrane region" description="Helical" evidence="3">
    <location>
        <begin position="254"/>
        <end position="274"/>
    </location>
</feature>
<feature type="transmembrane region" description="Helical" evidence="3">
    <location>
        <begin position="1265"/>
        <end position="1289"/>
    </location>
</feature>
<accession>A0A3R7GXX4</accession>
<dbReference type="GO" id="GO:0008028">
    <property type="term" value="F:monocarboxylic acid transmembrane transporter activity"/>
    <property type="evidence" value="ECO:0007669"/>
    <property type="project" value="TreeGrafter"/>
</dbReference>
<feature type="compositionally biased region" description="Polar residues" evidence="2">
    <location>
        <begin position="100"/>
        <end position="110"/>
    </location>
</feature>
<dbReference type="PANTHER" id="PTHR11360:SF284">
    <property type="entry name" value="EG:103B4.3 PROTEIN-RELATED"/>
    <property type="match status" value="1"/>
</dbReference>
<feature type="transmembrane region" description="Helical" evidence="3">
    <location>
        <begin position="310"/>
        <end position="331"/>
    </location>
</feature>
<dbReference type="InterPro" id="IPR011701">
    <property type="entry name" value="MFS"/>
</dbReference>
<feature type="region of interest" description="Disordered" evidence="2">
    <location>
        <begin position="1082"/>
        <end position="1111"/>
    </location>
</feature>
<feature type="transmembrane region" description="Helical" evidence="3">
    <location>
        <begin position="1351"/>
        <end position="1371"/>
    </location>
</feature>
<dbReference type="Proteomes" id="UP000286415">
    <property type="component" value="Unassembled WGS sequence"/>
</dbReference>
<feature type="coiled-coil region" evidence="1">
    <location>
        <begin position="408"/>
        <end position="437"/>
    </location>
</feature>
<evidence type="ECO:0000256" key="1">
    <source>
        <dbReference type="SAM" id="Coils"/>
    </source>
</evidence>
<feature type="region of interest" description="Disordered" evidence="2">
    <location>
        <begin position="534"/>
        <end position="570"/>
    </location>
</feature>
<dbReference type="Gene3D" id="1.20.1250.20">
    <property type="entry name" value="MFS general substrate transporter like domains"/>
    <property type="match status" value="2"/>
</dbReference>
<feature type="compositionally biased region" description="Polar residues" evidence="2">
    <location>
        <begin position="30"/>
        <end position="45"/>
    </location>
</feature>
<feature type="transmembrane region" description="Helical" evidence="3">
    <location>
        <begin position="1237"/>
        <end position="1259"/>
    </location>
</feature>
<keyword evidence="3" id="KW-1133">Transmembrane helix</keyword>
<reference evidence="4 5" key="2">
    <citation type="journal article" date="2021" name="Genomics">
        <title>High-quality reference genome for Clonorchis sinensis.</title>
        <authorList>
            <person name="Young N.D."/>
            <person name="Stroehlein A.J."/>
            <person name="Kinkar L."/>
            <person name="Wang T."/>
            <person name="Sohn W.M."/>
            <person name="Chang B.C.H."/>
            <person name="Kaur P."/>
            <person name="Weisz D."/>
            <person name="Dudchenko O."/>
            <person name="Aiden E.L."/>
            <person name="Korhonen P.K."/>
            <person name="Gasser R.B."/>
        </authorList>
    </citation>
    <scope>NUCLEOTIDE SEQUENCE [LARGE SCALE GENOMIC DNA]</scope>
    <source>
        <strain evidence="4">Cs-k2</strain>
    </source>
</reference>
<name>A0A3R7GXX4_CLOSI</name>
<feature type="transmembrane region" description="Helical" evidence="3">
    <location>
        <begin position="1301"/>
        <end position="1322"/>
    </location>
</feature>
<keyword evidence="3" id="KW-0472">Membrane</keyword>
<feature type="compositionally biased region" description="Polar residues" evidence="2">
    <location>
        <begin position="763"/>
        <end position="782"/>
    </location>
</feature>
<keyword evidence="3" id="KW-0812">Transmembrane</keyword>
<dbReference type="InParanoid" id="A0A3R7GXX4"/>
<evidence type="ECO:0000313" key="4">
    <source>
        <dbReference type="EMBL" id="KAG5441101.1"/>
    </source>
</evidence>
<feature type="compositionally biased region" description="Acidic residues" evidence="2">
    <location>
        <begin position="1598"/>
        <end position="1613"/>
    </location>
</feature>
<dbReference type="EMBL" id="NIRI02000077">
    <property type="protein sequence ID" value="KAG5441101.1"/>
    <property type="molecule type" value="Genomic_DNA"/>
</dbReference>
<feature type="compositionally biased region" description="Polar residues" evidence="2">
    <location>
        <begin position="1"/>
        <end position="12"/>
    </location>
</feature>
<organism evidence="4 5">
    <name type="scientific">Clonorchis sinensis</name>
    <name type="common">Chinese liver fluke</name>
    <dbReference type="NCBI Taxonomy" id="79923"/>
    <lineage>
        <taxon>Eukaryota</taxon>
        <taxon>Metazoa</taxon>
        <taxon>Spiralia</taxon>
        <taxon>Lophotrochozoa</taxon>
        <taxon>Platyhelminthes</taxon>
        <taxon>Trematoda</taxon>
        <taxon>Digenea</taxon>
        <taxon>Opisthorchiida</taxon>
        <taxon>Opisthorchiata</taxon>
        <taxon>Opisthorchiidae</taxon>
        <taxon>Clonorchis</taxon>
    </lineage>
</organism>
<reference evidence="4 5" key="1">
    <citation type="journal article" date="2018" name="Biotechnol. Adv.">
        <title>Improved genomic resources and new bioinformatic workflow for the carcinogenic parasite Clonorchis sinensis: Biotechnological implications.</title>
        <authorList>
            <person name="Wang D."/>
            <person name="Korhonen P.K."/>
            <person name="Gasser R.B."/>
            <person name="Young N.D."/>
        </authorList>
    </citation>
    <scope>NUCLEOTIDE SEQUENCE [LARGE SCALE GENOMIC DNA]</scope>
    <source>
        <strain evidence="4">Cs-k2</strain>
    </source>
</reference>
<feature type="compositionally biased region" description="Basic and acidic residues" evidence="2">
    <location>
        <begin position="46"/>
        <end position="79"/>
    </location>
</feature>
<feature type="region of interest" description="Disordered" evidence="2">
    <location>
        <begin position="1"/>
        <end position="155"/>
    </location>
</feature>
<feature type="compositionally biased region" description="Basic residues" evidence="2">
    <location>
        <begin position="1656"/>
        <end position="1666"/>
    </location>
</feature>
<feature type="region of interest" description="Disordered" evidence="2">
    <location>
        <begin position="759"/>
        <end position="782"/>
    </location>
</feature>
<feature type="transmembrane region" description="Helical" evidence="3">
    <location>
        <begin position="369"/>
        <end position="393"/>
    </location>
</feature>
<keyword evidence="1" id="KW-0175">Coiled coil</keyword>
<gene>
    <name evidence="4" type="ORF">CSKR_108201</name>
</gene>
<protein>
    <submittedName>
        <fullName evidence="4">Uncharacterized protein</fullName>
    </submittedName>
</protein>
<dbReference type="STRING" id="79923.A0A3R7GXX4"/>
<dbReference type="Pfam" id="PF07690">
    <property type="entry name" value="MFS_1"/>
    <property type="match status" value="1"/>
</dbReference>
<sequence>MSSSGEKIQLTTAMAEVEPNVIGRPDPASENIQTSDHIHGSLTQSEAERLQREANEDTTRSEDLRLFLKEMHEKLKEEQQQQQQQPSTQPATTIPPVFAQPTNVSESEYSLSGHPPSVGVPTRDLEGDVQPAVRRSSGPMATKLGNPPNRIGSVTDLTNPDTAPDGGWGWVVVLGSFCCMILVDGVSLSYGLLLTPQCGYSSLHVLSPSNNLGNRSLAHLKTGVITRDRPLRPTFGSCAPISELGEAVGTQSRAILLTPGALLLGLYLILGPLVSALTNQFDFRPVAMAGAVLSTVAFLISAFANSIDLLIGGFGVLGGIGFALIYLPAIATVGHWFQQSRPLAVGLALCGSGVGCLLGAQAVPRLVDWLTWRGALIVMAATSFQALSLIVLFRPLEVHFRICQAQRLKRAAREAARRDAAMRRAEAELRLMEARQRKRLSAAKVAAAQAMEYQQKIQYQQQQYRQISGMKPSYPSTVMPQLDARTGAMLQTHGMLRGTANRPRMGTMVTRTGRGGRMFTVTTAANQQGSVVVGVNPTRSTTGAPPRGGPGWLRSRNQSGRNQAAKRAPSRRVVVYRGSIMQRIIEEKRRQRTTSVGSLDGMVITRDNELIAAPLAPGYDRPLLSASVINRISESVARKIELKMQQQQTGVVSDITGGSRVGLSRSHLRVNLPQVVQEYIQSQLSVVQHKQSMNLMNPSTTGLLSSNLPPQVSTASTVVPMRPTSIVEPPGSSQVDTSVNAPPVSPVAPIPLVADDGLVLSPEHSTPVNPSPSSLIPTSQTGPVQELTQAPIVSLKHPHKPAASSCTSESTSLRHTISDASLESRVPVNGGGTAVVAVPTADAVELLDDEIKAHINARLRRELARPQHKKDLFYTGSVLHLGSGQVTRERVFTRPSAVMPPSLAASGGGALKRHVSSVICPSALILSSNTGFKMRGLRTSVAVTPQPTTVEPAAIESHNSQTNISVATSIGTGGTTFIPPAPCPTIPPTQVPSAFCLPPSAFPVVMDTTDACSFQQQDTVLTNFAPSGQLDTRVSVQDEQASLTVLQPSRGTTYTLARSAEPLGGDAADLVSRLGDVENEELDMEDDDLDVVDDADDDDVDEEEVDDEDDEVGGGFYGLRSVFHNCYACTLASFWCTRCCSKVSNKLSPMRTFLQELFSPWILSSRTFLFMLLSSMTTMMGYVIPFLLLPDLLAELNWTLADSGFAISAIGVGNTVGRLVATVYIEKAWWTTYTWANCLWLNNASLLITSLAVFIMPVLRTHYTSLVLICLVFGFCSAVFVSLKSILVVELLGLERLTNSFGYMLLFQGLAAGVGPPVAGILRDLQLDKYAPHDILTAHLAPVHNAASMGFYFSGVCLFLSCLLGCPLRWLSRAESSRSITVVSHPSSTADPPFELITGPRSVPDTAGTVAAQVGDVEFLIGLPEQTGVINFAASISDNFNPRVSELVEQKPFANNTNAEPATGVPLAATVVGQPPTVGSSVMTAVSASGTAPNLVELSGPPCILATINEDIPVVTAPAQAVTDVVLPTVPATNTDDISMFDGLPASILPCALVIPSAGVTVPVVTGTPCATPGALSSQTATAVEVLGVQEDSGLEPVAEEEEDEYDNDDVQEPEIPYTSFQTGPSNGRFEVLTVPDSSPNMPTSEQPDVSDQSVKRRKKRRKVAQKLHNGSNPSSVIVTTAVPSGSDESGQHSQQQGSTDQSGSSIQSQVT</sequence>
<evidence type="ECO:0000256" key="3">
    <source>
        <dbReference type="SAM" id="Phobius"/>
    </source>
</evidence>
<proteinExistence type="predicted"/>
<feature type="compositionally biased region" description="Polar residues" evidence="2">
    <location>
        <begin position="1636"/>
        <end position="1653"/>
    </location>
</feature>
<dbReference type="InterPro" id="IPR036259">
    <property type="entry name" value="MFS_trans_sf"/>
</dbReference>
<feature type="transmembrane region" description="Helical" evidence="3">
    <location>
        <begin position="286"/>
        <end position="304"/>
    </location>
</feature>
<feature type="region of interest" description="Disordered" evidence="2">
    <location>
        <begin position="1596"/>
        <end position="1712"/>
    </location>
</feature>
<dbReference type="PANTHER" id="PTHR11360">
    <property type="entry name" value="MONOCARBOXYLATE TRANSPORTER"/>
    <property type="match status" value="1"/>
</dbReference>
<feature type="transmembrane region" description="Helical" evidence="3">
    <location>
        <begin position="1168"/>
        <end position="1189"/>
    </location>
</feature>
<feature type="transmembrane region" description="Helical" evidence="3">
    <location>
        <begin position="343"/>
        <end position="363"/>
    </location>
</feature>
<dbReference type="SUPFAM" id="SSF103473">
    <property type="entry name" value="MFS general substrate transporter"/>
    <property type="match status" value="2"/>
</dbReference>